<reference evidence="1 2" key="1">
    <citation type="submission" date="2018-11" db="EMBL/GenBank/DDBJ databases">
        <title>Genome sequence and assembly of Colletotrichum spinosum.</title>
        <authorList>
            <person name="Gan P."/>
            <person name="Shirasu K."/>
        </authorList>
    </citation>
    <scope>NUCLEOTIDE SEQUENCE [LARGE SCALE GENOMIC DNA]</scope>
    <source>
        <strain evidence="1 2">CBS 515.97</strain>
    </source>
</reference>
<evidence type="ECO:0000313" key="2">
    <source>
        <dbReference type="Proteomes" id="UP000295083"/>
    </source>
</evidence>
<proteinExistence type="predicted"/>
<sequence length="196" mass="21389">MNYASASSSGSGPCEVLRRTERYGGAQTTIDRIDPATGLGMPFYILNQNNDKAIAILHANPQAQMPDHALATIKLHSLSSKIDVVFRGMPFKMKSNTLGSEYRFDMMGQNFSWSCSSIMSASTLLYKDGEGNTLAKWMRRPDGRLSSSGAGPTFVVFVPPQRVDMDLLIVTGLAAIAYWDKEKKEASKVAGDVLTL</sequence>
<protein>
    <submittedName>
        <fullName evidence="1">Uncharacterized protein</fullName>
    </submittedName>
</protein>
<dbReference type="AlphaFoldDB" id="A0A4R8QF63"/>
<dbReference type="EMBL" id="QAPG01000039">
    <property type="protein sequence ID" value="TDZ35576.1"/>
    <property type="molecule type" value="Genomic_DNA"/>
</dbReference>
<dbReference type="Proteomes" id="UP000295083">
    <property type="component" value="Unassembled WGS sequence"/>
</dbReference>
<organism evidence="1 2">
    <name type="scientific">Colletotrichum spinosum</name>
    <dbReference type="NCBI Taxonomy" id="1347390"/>
    <lineage>
        <taxon>Eukaryota</taxon>
        <taxon>Fungi</taxon>
        <taxon>Dikarya</taxon>
        <taxon>Ascomycota</taxon>
        <taxon>Pezizomycotina</taxon>
        <taxon>Sordariomycetes</taxon>
        <taxon>Hypocreomycetidae</taxon>
        <taxon>Glomerellales</taxon>
        <taxon>Glomerellaceae</taxon>
        <taxon>Colletotrichum</taxon>
        <taxon>Colletotrichum orbiculare species complex</taxon>
    </lineage>
</organism>
<accession>A0A4R8QF63</accession>
<gene>
    <name evidence="1" type="ORF">C8035_v009747</name>
</gene>
<comment type="caution">
    <text evidence="1">The sequence shown here is derived from an EMBL/GenBank/DDBJ whole genome shotgun (WGS) entry which is preliminary data.</text>
</comment>
<keyword evidence="2" id="KW-1185">Reference proteome</keyword>
<evidence type="ECO:0000313" key="1">
    <source>
        <dbReference type="EMBL" id="TDZ35576.1"/>
    </source>
</evidence>
<name>A0A4R8QF63_9PEZI</name>